<keyword evidence="7" id="KW-0067">ATP-binding</keyword>
<evidence type="ECO:0000256" key="1">
    <source>
        <dbReference type="ARBA" id="ARBA00004496"/>
    </source>
</evidence>
<dbReference type="CDD" id="cd18795">
    <property type="entry name" value="SF2_C_Ski2"/>
    <property type="match status" value="1"/>
</dbReference>
<dbReference type="SUPFAM" id="SSF52540">
    <property type="entry name" value="P-loop containing nucleoside triphosphate hydrolases"/>
    <property type="match status" value="1"/>
</dbReference>
<dbReference type="Pfam" id="PF17911">
    <property type="entry name" value="Ski2_N"/>
    <property type="match status" value="1"/>
</dbReference>
<dbReference type="PANTHER" id="PTHR12131:SF1">
    <property type="entry name" value="ATP-DEPENDENT RNA HELICASE SUPV3L1, MITOCHONDRIAL-RELATED"/>
    <property type="match status" value="1"/>
</dbReference>
<dbReference type="InterPro" id="IPR027417">
    <property type="entry name" value="P-loop_NTPase"/>
</dbReference>
<dbReference type="Gene3D" id="1.10.3380.30">
    <property type="match status" value="2"/>
</dbReference>
<evidence type="ECO:0000256" key="9">
    <source>
        <dbReference type="SAM" id="MobiDB-lite"/>
    </source>
</evidence>
<feature type="region of interest" description="Disordered" evidence="9">
    <location>
        <begin position="155"/>
        <end position="174"/>
    </location>
</feature>
<keyword evidence="6 12" id="KW-0347">Helicase</keyword>
<dbReference type="GO" id="GO:0003723">
    <property type="term" value="F:RNA binding"/>
    <property type="evidence" value="ECO:0007669"/>
    <property type="project" value="UniProtKB-KW"/>
</dbReference>
<accession>A0A1R1XVV0</accession>
<dbReference type="EMBL" id="LSSM01003187">
    <property type="protein sequence ID" value="OMJ18772.1"/>
    <property type="molecule type" value="Genomic_DNA"/>
</dbReference>
<keyword evidence="3" id="KW-0963">Cytoplasm</keyword>
<sequence length="1396" mass="159286">MDKKSLERAKKSNEILEVLNNFRISPQITGQNNSFRLVLERKSAASGDEPIPFSSLHNELGNFSSPFSQKDELYKYIDNEILKPKSQMPKVFQNHYQRGFPIEINLDEINKDAPTTGQWMDVNWKRNIETHCVEGVYETEIDTELNSNNRMDLTRPFQNDSANPKDKAKGIPFWPGGISRDTSENYTDTSTNPKDPYLDDINWSEMWEDILNARQFLLFIIFYLEELYLTKAPGLSYGIDSDLGAAHNSINSIQNSKNLDFMIQRYEEKEAEAEVESYYENDFTDSSLNLGSQDDPSSKTQGNQEDQLEESFELKYSSLDKIIESSDKKFLQESSSLNKEWAIEVDLTNGGKNFDLEIENPVMEFGFELDPFQKEAVWCLERNQSVFVSAHTSAGKTVVAEYAIALSKSHMTKTIYTSPIKALSNQKYRDFCKRFGDDHVGIVTGDVQIRPEAPCVVMTTEVLRSMLYRGSDMIRDVEFVVFDEVHYVNDVERGVVWEEVLIMLPEHVTLVLLSATVPNTKEFSEWIGRTRKTKIYVISTYKRPVPLEHYLYVPNSIASNNKDSQLLQKGFFKIVNSNGEFDSVAYRNALSEFNRKEESKSDISLKKKLKNSTNDKNQDESKNKFKQKTNKASNDASIKMAISSEKKGTKTNFQSSRGGYMWVQLISHLKSLDLLPSVFFVFSRKKCEEYCYSLRNQDFLTSKQKSQVHLFIKSALTRLNEHDMKLPQIRIVTSFLMRGIGSHHSGLLPILKEIVELLFANNFIKVLFATETFAMGVNMPAKSVVFTTVRKNDGRDFRDLNSGEYTQMSGRAGRRGLDKTGTVIIAPHNNKIYDSGTLSTMILGFPDKLQSQFKLSYSMILNLLRAKQIKVEEMIKNSFIENESMKNMPAQQKILNSVKLELENCTSINCVICNNDLDIFYKASLDLARVNFSIYKIYYQGISKGIRTNSTKKSFSKINPFVNGRLLVVNFSIASSFLAFYNTNELHASNGITLDGDISRFDLMWVPIYMLVEKSNVEALKDFVSTLNQINFDNSFNALNKNVPPPVPITEDLSEFIKKQSKLLISSTSLELVSLYIPISLVVEITSFVSKNIPSNITNFIQSISEFTSSDLNEKTAKYLIHKSANQIDLSILLKNRTLMQKNISNFECLICPDFQHHFNSTHFKYALERNLDSLIYDLSGNNLELIPEYQSRLSVLERFGYIDEHKNVTLKGRVACQISTSDEIILTEMILNNSLSKYNEFEIAAILSAFVCQVKQPHKEPLSSQNSDREEDLDYPVAITEAEETIRNLVQKLVDTQNEFGITCDADEYFSSNFKFTLAHLVYKWAQGTSFYLLSETAGDIQEGVIVRTILRLNENILEVTNATKTIGNYELGEKLKTASSLIKRDIVFAASLYY</sequence>
<dbReference type="PROSITE" id="PS51192">
    <property type="entry name" value="HELICASE_ATP_BIND_1"/>
    <property type="match status" value="1"/>
</dbReference>
<dbReference type="GO" id="GO:0016787">
    <property type="term" value="F:hydrolase activity"/>
    <property type="evidence" value="ECO:0007669"/>
    <property type="project" value="UniProtKB-KW"/>
</dbReference>
<organism evidence="12 13">
    <name type="scientific">Smittium culicis</name>
    <dbReference type="NCBI Taxonomy" id="133412"/>
    <lineage>
        <taxon>Eukaryota</taxon>
        <taxon>Fungi</taxon>
        <taxon>Fungi incertae sedis</taxon>
        <taxon>Zoopagomycota</taxon>
        <taxon>Kickxellomycotina</taxon>
        <taxon>Harpellomycetes</taxon>
        <taxon>Harpellales</taxon>
        <taxon>Legeriomycetaceae</taxon>
        <taxon>Smittium</taxon>
    </lineage>
</organism>
<keyword evidence="4" id="KW-0547">Nucleotide-binding</keyword>
<dbReference type="Gene3D" id="3.40.50.300">
    <property type="entry name" value="P-loop containing nucleotide triphosphate hydrolases"/>
    <property type="match status" value="2"/>
</dbReference>
<evidence type="ECO:0000256" key="4">
    <source>
        <dbReference type="ARBA" id="ARBA00022741"/>
    </source>
</evidence>
<dbReference type="SMART" id="SM01142">
    <property type="entry name" value="DSHCT"/>
    <property type="match status" value="1"/>
</dbReference>
<proteinExistence type="inferred from homology"/>
<dbReference type="Proteomes" id="UP000187429">
    <property type="component" value="Unassembled WGS sequence"/>
</dbReference>
<dbReference type="Pfam" id="PF08148">
    <property type="entry name" value="DSHCT"/>
    <property type="match status" value="1"/>
</dbReference>
<reference evidence="13" key="1">
    <citation type="submission" date="2017-01" db="EMBL/GenBank/DDBJ databases">
        <authorList>
            <person name="Wang Y."/>
            <person name="White M."/>
            <person name="Kvist S."/>
            <person name="Moncalvo J.-M."/>
        </authorList>
    </citation>
    <scope>NUCLEOTIDE SEQUENCE [LARGE SCALE GENOMIC DNA]</scope>
    <source>
        <strain evidence="13">ID-206-W2</strain>
    </source>
</reference>
<keyword evidence="5" id="KW-0378">Hydrolase</keyword>
<feature type="domain" description="Helicase C-terminal" evidence="11">
    <location>
        <begin position="664"/>
        <end position="864"/>
    </location>
</feature>
<dbReference type="PROSITE" id="PS51194">
    <property type="entry name" value="HELICASE_CTER"/>
    <property type="match status" value="1"/>
</dbReference>
<dbReference type="FunFam" id="3.40.50.300:FF:000354">
    <property type="entry name" value="ATP-dependent RNA helicase SKI2"/>
    <property type="match status" value="1"/>
</dbReference>
<keyword evidence="8" id="KW-0694">RNA-binding</keyword>
<dbReference type="GO" id="GO:0003724">
    <property type="term" value="F:RNA helicase activity"/>
    <property type="evidence" value="ECO:0007669"/>
    <property type="project" value="InterPro"/>
</dbReference>
<evidence type="ECO:0000256" key="8">
    <source>
        <dbReference type="ARBA" id="ARBA00022884"/>
    </source>
</evidence>
<dbReference type="GO" id="GO:0005524">
    <property type="term" value="F:ATP binding"/>
    <property type="evidence" value="ECO:0007669"/>
    <property type="project" value="UniProtKB-KW"/>
</dbReference>
<dbReference type="GO" id="GO:0070478">
    <property type="term" value="P:nuclear-transcribed mRNA catabolic process, 3'-5' exonucleolytic nonsense-mediated decay"/>
    <property type="evidence" value="ECO:0007669"/>
    <property type="project" value="TreeGrafter"/>
</dbReference>
<evidence type="ECO:0000313" key="13">
    <source>
        <dbReference type="Proteomes" id="UP000187429"/>
    </source>
</evidence>
<dbReference type="InterPro" id="IPR016438">
    <property type="entry name" value="SKI2-like"/>
</dbReference>
<dbReference type="PIRSF" id="PIRSF005198">
    <property type="entry name" value="Antiviral_helicase_SKI2"/>
    <property type="match status" value="1"/>
</dbReference>
<evidence type="ECO:0000259" key="10">
    <source>
        <dbReference type="PROSITE" id="PS51192"/>
    </source>
</evidence>
<dbReference type="Pfam" id="PF00271">
    <property type="entry name" value="Helicase_C"/>
    <property type="match status" value="1"/>
</dbReference>
<dbReference type="InterPro" id="IPR001650">
    <property type="entry name" value="Helicase_C-like"/>
</dbReference>
<gene>
    <name evidence="12" type="ORF">AYI69_g6882</name>
</gene>
<dbReference type="SMART" id="SM00487">
    <property type="entry name" value="DEXDc"/>
    <property type="match status" value="1"/>
</dbReference>
<dbReference type="InterPro" id="IPR012961">
    <property type="entry name" value="Ski2/MTR4_C"/>
</dbReference>
<dbReference type="SMART" id="SM00490">
    <property type="entry name" value="HELICc"/>
    <property type="match status" value="1"/>
</dbReference>
<evidence type="ECO:0000259" key="11">
    <source>
        <dbReference type="PROSITE" id="PS51194"/>
    </source>
</evidence>
<dbReference type="Pfam" id="PF00270">
    <property type="entry name" value="DEAD"/>
    <property type="match status" value="1"/>
</dbReference>
<dbReference type="PANTHER" id="PTHR12131">
    <property type="entry name" value="ATP-DEPENDENT RNA AND DNA HELICASE"/>
    <property type="match status" value="1"/>
</dbReference>
<dbReference type="GO" id="GO:0055087">
    <property type="term" value="C:Ski complex"/>
    <property type="evidence" value="ECO:0007669"/>
    <property type="project" value="TreeGrafter"/>
</dbReference>
<dbReference type="InterPro" id="IPR050699">
    <property type="entry name" value="RNA-DNA_Helicase"/>
</dbReference>
<comment type="similarity">
    <text evidence="2">Belongs to the helicase family. SKI2 subfamily.</text>
</comment>
<evidence type="ECO:0000256" key="6">
    <source>
        <dbReference type="ARBA" id="ARBA00022806"/>
    </source>
</evidence>
<comment type="subcellular location">
    <subcellularLocation>
        <location evidence="1">Cytoplasm</location>
    </subcellularLocation>
</comment>
<name>A0A1R1XVV0_9FUNG</name>
<feature type="region of interest" description="Disordered" evidence="9">
    <location>
        <begin position="607"/>
        <end position="636"/>
    </location>
</feature>
<evidence type="ECO:0000256" key="3">
    <source>
        <dbReference type="ARBA" id="ARBA00022490"/>
    </source>
</evidence>
<dbReference type="InterPro" id="IPR011545">
    <property type="entry name" value="DEAD/DEAH_box_helicase_dom"/>
</dbReference>
<evidence type="ECO:0000256" key="7">
    <source>
        <dbReference type="ARBA" id="ARBA00022840"/>
    </source>
</evidence>
<feature type="domain" description="Helicase ATP-binding" evidence="10">
    <location>
        <begin position="377"/>
        <end position="535"/>
    </location>
</feature>
<dbReference type="OrthoDB" id="64767at2759"/>
<dbReference type="InterPro" id="IPR014001">
    <property type="entry name" value="Helicase_ATP-bd"/>
</dbReference>
<keyword evidence="13" id="KW-1185">Reference proteome</keyword>
<dbReference type="InterPro" id="IPR040801">
    <property type="entry name" value="Ski2_N"/>
</dbReference>
<evidence type="ECO:0000256" key="5">
    <source>
        <dbReference type="ARBA" id="ARBA00022801"/>
    </source>
</evidence>
<protein>
    <submittedName>
        <fullName evidence="12">Antiviral helicase SKI2</fullName>
    </submittedName>
</protein>
<evidence type="ECO:0000313" key="12">
    <source>
        <dbReference type="EMBL" id="OMJ18772.1"/>
    </source>
</evidence>
<comment type="caution">
    <text evidence="12">The sequence shown here is derived from an EMBL/GenBank/DDBJ whole genome shotgun (WGS) entry which is preliminary data.</text>
</comment>
<evidence type="ECO:0000256" key="2">
    <source>
        <dbReference type="ARBA" id="ARBA00010140"/>
    </source>
</evidence>